<dbReference type="PANTHER" id="PTHR36203">
    <property type="entry name" value="ASCORBATE-SPECIFIC PTS SYSTEM EIIA COMPONENT"/>
    <property type="match status" value="1"/>
</dbReference>
<evidence type="ECO:0000256" key="2">
    <source>
        <dbReference type="ARBA" id="ARBA00022448"/>
    </source>
</evidence>
<dbReference type="CDD" id="cd00211">
    <property type="entry name" value="PTS_IIA_fru"/>
    <property type="match status" value="1"/>
</dbReference>
<keyword evidence="6" id="KW-0598">Phosphotransferase system</keyword>
<dbReference type="Gene3D" id="3.40.930.10">
    <property type="entry name" value="Mannitol-specific EII, Chain A"/>
    <property type="match status" value="1"/>
</dbReference>
<dbReference type="Proteomes" id="UP000886607">
    <property type="component" value="Unassembled WGS sequence"/>
</dbReference>
<dbReference type="PANTHER" id="PTHR36203:SF1">
    <property type="entry name" value="ASCORBATE-SPECIFIC PTS SYSTEM EIIA COMPONENT"/>
    <property type="match status" value="1"/>
</dbReference>
<name>A0AAN4UBC3_9ENTE</name>
<evidence type="ECO:0000259" key="11">
    <source>
        <dbReference type="PROSITE" id="PS51094"/>
    </source>
</evidence>
<dbReference type="AlphaFoldDB" id="A0AAN4UBC3"/>
<protein>
    <recommendedName>
        <fullName evidence="9">Ascorbate-specific PTS system EIIA component</fullName>
    </recommendedName>
    <alternativeName>
        <fullName evidence="10">Ascorbate-specific phosphotransferase enzyme IIA component</fullName>
    </alternativeName>
</protein>
<evidence type="ECO:0000313" key="13">
    <source>
        <dbReference type="EMBL" id="GEQ54313.1"/>
    </source>
</evidence>
<evidence type="ECO:0000256" key="5">
    <source>
        <dbReference type="ARBA" id="ARBA00022679"/>
    </source>
</evidence>
<keyword evidence="15" id="KW-1185">Reference proteome</keyword>
<organism evidence="13 14">
    <name type="scientific">Tetragenococcus koreensis</name>
    <dbReference type="NCBI Taxonomy" id="290335"/>
    <lineage>
        <taxon>Bacteria</taxon>
        <taxon>Bacillati</taxon>
        <taxon>Bacillota</taxon>
        <taxon>Bacilli</taxon>
        <taxon>Lactobacillales</taxon>
        <taxon>Enterococcaceae</taxon>
        <taxon>Tetragenococcus</taxon>
    </lineage>
</organism>
<keyword evidence="5" id="KW-0808">Transferase</keyword>
<feature type="domain" description="PTS EIIA type-2" evidence="11">
    <location>
        <begin position="3"/>
        <end position="144"/>
    </location>
</feature>
<keyword evidence="7" id="KW-0418">Kinase</keyword>
<evidence type="ECO:0000256" key="7">
    <source>
        <dbReference type="ARBA" id="ARBA00022777"/>
    </source>
</evidence>
<evidence type="ECO:0000256" key="9">
    <source>
        <dbReference type="ARBA" id="ARBA00041175"/>
    </source>
</evidence>
<dbReference type="GO" id="GO:0016301">
    <property type="term" value="F:kinase activity"/>
    <property type="evidence" value="ECO:0007669"/>
    <property type="project" value="UniProtKB-KW"/>
</dbReference>
<evidence type="ECO:0000256" key="1">
    <source>
        <dbReference type="ARBA" id="ARBA00004496"/>
    </source>
</evidence>
<evidence type="ECO:0000256" key="4">
    <source>
        <dbReference type="ARBA" id="ARBA00022553"/>
    </source>
</evidence>
<dbReference type="RefSeq" id="WP_202583800.1">
    <property type="nucleotide sequence ID" value="NZ_BKBO01000013.1"/>
</dbReference>
<evidence type="ECO:0000256" key="8">
    <source>
        <dbReference type="ARBA" id="ARBA00037387"/>
    </source>
</evidence>
<sequence>MLQDVLKGNIQLKKEVANWEEAIKIAARPLLEKDIIEHKYIDAMVDNVNKNGNYIIILPEVAMPHARHEYGAIETGISFMKLDQPVLFPNEEPVYLFFVLSAETNDGHLDLLADLGEALTDTKKVETLKKANSEEEVLNVFSDV</sequence>
<accession>A0AAN4UBC3</accession>
<keyword evidence="4" id="KW-0597">Phosphoprotein</keyword>
<comment type="caution">
    <text evidence="13">The sequence shown here is derived from an EMBL/GenBank/DDBJ whole genome shotgun (WGS) entry which is preliminary data.</text>
</comment>
<dbReference type="EMBL" id="BKBO01000013">
    <property type="protein sequence ID" value="GEQ49172.1"/>
    <property type="molecule type" value="Genomic_DNA"/>
</dbReference>
<comment type="function">
    <text evidence="8">The phosphoenolpyruvate-dependent sugar phosphotransferase system (sugar PTS), a major carbohydrate active transport system, catalyzes the phosphorylation of incoming sugar substrates concomitantly with their translocation across the cell membrane. The enzyme II UlaABC PTS system is involved in ascorbate transport.</text>
</comment>
<comment type="subcellular location">
    <subcellularLocation>
        <location evidence="1">Cytoplasm</location>
    </subcellularLocation>
</comment>
<evidence type="ECO:0000313" key="15">
    <source>
        <dbReference type="Proteomes" id="UP000886607"/>
    </source>
</evidence>
<dbReference type="Pfam" id="PF00359">
    <property type="entry name" value="PTS_EIIA_2"/>
    <property type="match status" value="1"/>
</dbReference>
<dbReference type="EMBL" id="BKBQ01000015">
    <property type="protein sequence ID" value="GEQ54313.1"/>
    <property type="molecule type" value="Genomic_DNA"/>
</dbReference>
<keyword evidence="2" id="KW-0813">Transport</keyword>
<dbReference type="InterPro" id="IPR051351">
    <property type="entry name" value="Ascorbate-PTS_EIIA_comp"/>
</dbReference>
<dbReference type="InterPro" id="IPR016152">
    <property type="entry name" value="PTrfase/Anion_transptr"/>
</dbReference>
<evidence type="ECO:0000256" key="3">
    <source>
        <dbReference type="ARBA" id="ARBA00022490"/>
    </source>
</evidence>
<dbReference type="GO" id="GO:0009401">
    <property type="term" value="P:phosphoenolpyruvate-dependent sugar phosphotransferase system"/>
    <property type="evidence" value="ECO:0007669"/>
    <property type="project" value="UniProtKB-KW"/>
</dbReference>
<evidence type="ECO:0000313" key="14">
    <source>
        <dbReference type="Proteomes" id="UP000886597"/>
    </source>
</evidence>
<dbReference type="Proteomes" id="UP000886597">
    <property type="component" value="Unassembled WGS sequence"/>
</dbReference>
<reference evidence="13" key="1">
    <citation type="submission" date="2019-08" db="EMBL/GenBank/DDBJ databases">
        <authorList>
            <person name="Ishikawa M."/>
            <person name="Suzuki T."/>
            <person name="Matsutani M."/>
        </authorList>
    </citation>
    <scope>NUCLEOTIDE SEQUENCE</scope>
    <source>
        <strain evidence="13">7C1</strain>
        <strain evidence="12">8C4</strain>
    </source>
</reference>
<dbReference type="GO" id="GO:0005737">
    <property type="term" value="C:cytoplasm"/>
    <property type="evidence" value="ECO:0007669"/>
    <property type="project" value="UniProtKB-SubCell"/>
</dbReference>
<dbReference type="InterPro" id="IPR002178">
    <property type="entry name" value="PTS_EIIA_type-2_dom"/>
</dbReference>
<evidence type="ECO:0000256" key="6">
    <source>
        <dbReference type="ARBA" id="ARBA00022683"/>
    </source>
</evidence>
<keyword evidence="3" id="KW-0963">Cytoplasm</keyword>
<reference evidence="13" key="2">
    <citation type="journal article" date="2020" name="Int. Dairy J.">
        <title>Lactic acid bacterial diversity in Brie cheese focusing on salt concentration and pH of isolation medium and characterisation of halophilic and alkaliphilic lactic acid bacterial isolates.</title>
        <authorList>
            <person name="Unno R."/>
            <person name="Matsutani M."/>
            <person name="Suzuki T."/>
            <person name="Kodama K."/>
            <person name="Matsushita H."/>
            <person name="Yamasato K."/>
            <person name="Koizumi Y."/>
            <person name="Ishikawa M."/>
        </authorList>
    </citation>
    <scope>NUCLEOTIDE SEQUENCE</scope>
    <source>
        <strain evidence="13">7C1</strain>
        <strain evidence="12">8C4</strain>
    </source>
</reference>
<gene>
    <name evidence="12" type="ORF">TK11N_10240</name>
    <name evidence="13" type="ORF">TK2N_11570</name>
</gene>
<dbReference type="PROSITE" id="PS51094">
    <property type="entry name" value="PTS_EIIA_TYPE_2"/>
    <property type="match status" value="1"/>
</dbReference>
<dbReference type="SUPFAM" id="SSF55804">
    <property type="entry name" value="Phoshotransferase/anion transport protein"/>
    <property type="match status" value="1"/>
</dbReference>
<evidence type="ECO:0000256" key="10">
    <source>
        <dbReference type="ARBA" id="ARBA00042072"/>
    </source>
</evidence>
<evidence type="ECO:0000313" key="12">
    <source>
        <dbReference type="EMBL" id="GEQ49172.1"/>
    </source>
</evidence>
<proteinExistence type="predicted"/>